<evidence type="ECO:0008006" key="3">
    <source>
        <dbReference type="Google" id="ProtNLM"/>
    </source>
</evidence>
<dbReference type="EMBL" id="QJKJ01015817">
    <property type="protein sequence ID" value="RDX61915.1"/>
    <property type="molecule type" value="Genomic_DNA"/>
</dbReference>
<proteinExistence type="predicted"/>
<keyword evidence="2" id="KW-1185">Reference proteome</keyword>
<name>A0A371E7B2_MUCPR</name>
<protein>
    <recommendedName>
        <fullName evidence="3">CHCH domain-containing protein</fullName>
    </recommendedName>
</protein>
<reference evidence="1" key="1">
    <citation type="submission" date="2018-05" db="EMBL/GenBank/DDBJ databases">
        <title>Draft genome of Mucuna pruriens seed.</title>
        <authorList>
            <person name="Nnadi N.E."/>
            <person name="Vos R."/>
            <person name="Hasami M.H."/>
            <person name="Devisetty U.K."/>
            <person name="Aguiy J.C."/>
        </authorList>
    </citation>
    <scope>NUCLEOTIDE SEQUENCE [LARGE SCALE GENOMIC DNA]</scope>
    <source>
        <strain evidence="1">JCA_2017</strain>
    </source>
</reference>
<comment type="caution">
    <text evidence="1">The sequence shown here is derived from an EMBL/GenBank/DDBJ whole genome shotgun (WGS) entry which is preliminary data.</text>
</comment>
<evidence type="ECO:0000313" key="2">
    <source>
        <dbReference type="Proteomes" id="UP000257109"/>
    </source>
</evidence>
<feature type="non-terminal residue" evidence="1">
    <location>
        <position position="79"/>
    </location>
</feature>
<evidence type="ECO:0000313" key="1">
    <source>
        <dbReference type="EMBL" id="RDX61915.1"/>
    </source>
</evidence>
<dbReference type="OrthoDB" id="5586401at2759"/>
<organism evidence="1 2">
    <name type="scientific">Mucuna pruriens</name>
    <name type="common">Velvet bean</name>
    <name type="synonym">Dolichos pruriens</name>
    <dbReference type="NCBI Taxonomy" id="157652"/>
    <lineage>
        <taxon>Eukaryota</taxon>
        <taxon>Viridiplantae</taxon>
        <taxon>Streptophyta</taxon>
        <taxon>Embryophyta</taxon>
        <taxon>Tracheophyta</taxon>
        <taxon>Spermatophyta</taxon>
        <taxon>Magnoliopsida</taxon>
        <taxon>eudicotyledons</taxon>
        <taxon>Gunneridae</taxon>
        <taxon>Pentapetalae</taxon>
        <taxon>rosids</taxon>
        <taxon>fabids</taxon>
        <taxon>Fabales</taxon>
        <taxon>Fabaceae</taxon>
        <taxon>Papilionoideae</taxon>
        <taxon>50 kb inversion clade</taxon>
        <taxon>NPAAA clade</taxon>
        <taxon>indigoferoid/millettioid clade</taxon>
        <taxon>Phaseoleae</taxon>
        <taxon>Mucuna</taxon>
    </lineage>
</organism>
<dbReference type="PANTHER" id="PTHR48236:SF1">
    <property type="entry name" value="COX19-LIKE CHCH FAMILY PROTEIN"/>
    <property type="match status" value="1"/>
</dbReference>
<gene>
    <name evidence="1" type="ORF">CR513_59810</name>
</gene>
<dbReference type="Proteomes" id="UP000257109">
    <property type="component" value="Unassembled WGS sequence"/>
</dbReference>
<dbReference type="PANTHER" id="PTHR48236">
    <property type="entry name" value="COX19-LIKE CHCH FAMILY PROTEIN"/>
    <property type="match status" value="1"/>
</dbReference>
<feature type="non-terminal residue" evidence="1">
    <location>
        <position position="1"/>
    </location>
</feature>
<sequence>MEKTPVNRIEAKSLEAPRKLLHWSDADEGHQNAKQVDECSSLYYVMRECYYRSNRNWKECQPEVQALGQCFQRRKKNKV</sequence>
<dbReference type="AlphaFoldDB" id="A0A371E7B2"/>
<accession>A0A371E7B2</accession>